<feature type="compositionally biased region" description="Basic and acidic residues" evidence="1">
    <location>
        <begin position="110"/>
        <end position="125"/>
    </location>
</feature>
<proteinExistence type="predicted"/>
<feature type="region of interest" description="Disordered" evidence="1">
    <location>
        <begin position="60"/>
        <end position="125"/>
    </location>
</feature>
<gene>
    <name evidence="2" type="ORF">QN277_008591</name>
</gene>
<comment type="caution">
    <text evidence="2">The sequence shown here is derived from an EMBL/GenBank/DDBJ whole genome shotgun (WGS) entry which is preliminary data.</text>
</comment>
<evidence type="ECO:0000313" key="3">
    <source>
        <dbReference type="Proteomes" id="UP001293593"/>
    </source>
</evidence>
<organism evidence="2 3">
    <name type="scientific">Acacia crassicarpa</name>
    <name type="common">northern wattle</name>
    <dbReference type="NCBI Taxonomy" id="499986"/>
    <lineage>
        <taxon>Eukaryota</taxon>
        <taxon>Viridiplantae</taxon>
        <taxon>Streptophyta</taxon>
        <taxon>Embryophyta</taxon>
        <taxon>Tracheophyta</taxon>
        <taxon>Spermatophyta</taxon>
        <taxon>Magnoliopsida</taxon>
        <taxon>eudicotyledons</taxon>
        <taxon>Gunneridae</taxon>
        <taxon>Pentapetalae</taxon>
        <taxon>rosids</taxon>
        <taxon>fabids</taxon>
        <taxon>Fabales</taxon>
        <taxon>Fabaceae</taxon>
        <taxon>Caesalpinioideae</taxon>
        <taxon>mimosoid clade</taxon>
        <taxon>Acacieae</taxon>
        <taxon>Acacia</taxon>
    </lineage>
</organism>
<protein>
    <submittedName>
        <fullName evidence="2">Uncharacterized protein</fullName>
    </submittedName>
</protein>
<evidence type="ECO:0000313" key="2">
    <source>
        <dbReference type="EMBL" id="KAK4255612.1"/>
    </source>
</evidence>
<reference evidence="2" key="1">
    <citation type="submission" date="2023-10" db="EMBL/GenBank/DDBJ databases">
        <title>Chromosome-level genome of the transformable northern wattle, Acacia crassicarpa.</title>
        <authorList>
            <person name="Massaro I."/>
            <person name="Sinha N.R."/>
            <person name="Poethig S."/>
            <person name="Leichty A.R."/>
        </authorList>
    </citation>
    <scope>NUCLEOTIDE SEQUENCE</scope>
    <source>
        <strain evidence="2">Acra3RX</strain>
        <tissue evidence="2">Leaf</tissue>
    </source>
</reference>
<dbReference type="AlphaFoldDB" id="A0AAE1IQT1"/>
<accession>A0AAE1IQT1</accession>
<evidence type="ECO:0000256" key="1">
    <source>
        <dbReference type="SAM" id="MobiDB-lite"/>
    </source>
</evidence>
<dbReference type="Proteomes" id="UP001293593">
    <property type="component" value="Unassembled WGS sequence"/>
</dbReference>
<sequence length="125" mass="14322">MEARAAVIFLEFCRVAPVRVHHRGRLPRPFCRWEPVAVSCYSGKRASRIFSMDSTKALMLTDSRQRKLPPNHPPAEGHDDRKKKKKTEEALQAIMDDKMSDSEIEQLNEQVKKSGNEETSGKKED</sequence>
<keyword evidence="3" id="KW-1185">Reference proteome</keyword>
<dbReference type="EMBL" id="JAWXYG010000013">
    <property type="protein sequence ID" value="KAK4255612.1"/>
    <property type="molecule type" value="Genomic_DNA"/>
</dbReference>
<name>A0AAE1IQT1_9FABA</name>